<organism evidence="1 2">
    <name type="scientific">Trichinella britovi</name>
    <name type="common">Parasitic roundworm</name>
    <dbReference type="NCBI Taxonomy" id="45882"/>
    <lineage>
        <taxon>Eukaryota</taxon>
        <taxon>Metazoa</taxon>
        <taxon>Ecdysozoa</taxon>
        <taxon>Nematoda</taxon>
        <taxon>Enoplea</taxon>
        <taxon>Dorylaimia</taxon>
        <taxon>Trichinellida</taxon>
        <taxon>Trichinellidae</taxon>
        <taxon>Trichinella</taxon>
    </lineage>
</organism>
<evidence type="ECO:0000313" key="1">
    <source>
        <dbReference type="EMBL" id="KRY45807.1"/>
    </source>
</evidence>
<accession>A0A0V1C903</accession>
<dbReference type="Proteomes" id="UP000054653">
    <property type="component" value="Unassembled WGS sequence"/>
</dbReference>
<dbReference type="AlphaFoldDB" id="A0A0V1C903"/>
<name>A0A0V1C903_TRIBR</name>
<protein>
    <submittedName>
        <fullName evidence="1">Uncharacterized protein</fullName>
    </submittedName>
</protein>
<dbReference type="OrthoDB" id="5923803at2759"/>
<gene>
    <name evidence="1" type="ORF">T03_4284</name>
</gene>
<reference evidence="1 2" key="1">
    <citation type="submission" date="2015-01" db="EMBL/GenBank/DDBJ databases">
        <title>Evolution of Trichinella species and genotypes.</title>
        <authorList>
            <person name="Korhonen P.K."/>
            <person name="Edoardo P."/>
            <person name="Giuseppe L.R."/>
            <person name="Gasser R.B."/>
        </authorList>
    </citation>
    <scope>NUCLEOTIDE SEQUENCE [LARGE SCALE GENOMIC DNA]</scope>
    <source>
        <strain evidence="1">ISS120</strain>
    </source>
</reference>
<sequence>MWGYVNPYQSLIQQRSCWYPQGISLIEKEGEWCNMSFQRPLNQPRLCQLPYGDSRLTAERLPGIVLPQHTHQDKHGCFFLFYQKIIVSGVFWWNSSTQNLVAMHNYQKGWSLRLG</sequence>
<keyword evidence="2" id="KW-1185">Reference proteome</keyword>
<comment type="caution">
    <text evidence="1">The sequence shown here is derived from an EMBL/GenBank/DDBJ whole genome shotgun (WGS) entry which is preliminary data.</text>
</comment>
<evidence type="ECO:0000313" key="2">
    <source>
        <dbReference type="Proteomes" id="UP000054653"/>
    </source>
</evidence>
<proteinExistence type="predicted"/>
<dbReference type="EMBL" id="JYDI01000328">
    <property type="protein sequence ID" value="KRY45807.1"/>
    <property type="molecule type" value="Genomic_DNA"/>
</dbReference>